<organism evidence="2 3">
    <name type="scientific">Lentinus brumalis</name>
    <dbReference type="NCBI Taxonomy" id="2498619"/>
    <lineage>
        <taxon>Eukaryota</taxon>
        <taxon>Fungi</taxon>
        <taxon>Dikarya</taxon>
        <taxon>Basidiomycota</taxon>
        <taxon>Agaricomycotina</taxon>
        <taxon>Agaricomycetes</taxon>
        <taxon>Polyporales</taxon>
        <taxon>Polyporaceae</taxon>
        <taxon>Lentinus</taxon>
    </lineage>
</organism>
<reference evidence="2 3" key="1">
    <citation type="journal article" date="2018" name="Biotechnol. Biofuels">
        <title>Integrative visual omics of the white-rot fungus Polyporus brumalis exposes the biotechnological potential of its oxidative enzymes for delignifying raw plant biomass.</title>
        <authorList>
            <person name="Miyauchi S."/>
            <person name="Rancon A."/>
            <person name="Drula E."/>
            <person name="Hage H."/>
            <person name="Chaduli D."/>
            <person name="Favel A."/>
            <person name="Grisel S."/>
            <person name="Henrissat B."/>
            <person name="Herpoel-Gimbert I."/>
            <person name="Ruiz-Duenas F.J."/>
            <person name="Chevret D."/>
            <person name="Hainaut M."/>
            <person name="Lin J."/>
            <person name="Wang M."/>
            <person name="Pangilinan J."/>
            <person name="Lipzen A."/>
            <person name="Lesage-Meessen L."/>
            <person name="Navarro D."/>
            <person name="Riley R."/>
            <person name="Grigoriev I.V."/>
            <person name="Zhou S."/>
            <person name="Raouche S."/>
            <person name="Rosso M.N."/>
        </authorList>
    </citation>
    <scope>NUCLEOTIDE SEQUENCE [LARGE SCALE GENOMIC DNA]</scope>
    <source>
        <strain evidence="2 3">BRFM 1820</strain>
    </source>
</reference>
<dbReference type="Proteomes" id="UP000256964">
    <property type="component" value="Unassembled WGS sequence"/>
</dbReference>
<proteinExistence type="predicted"/>
<evidence type="ECO:0000313" key="3">
    <source>
        <dbReference type="Proteomes" id="UP000256964"/>
    </source>
</evidence>
<name>A0A371D2R6_9APHY</name>
<accession>A0A371D2R6</accession>
<dbReference type="OrthoDB" id="7318948at2759"/>
<evidence type="ECO:0000313" key="2">
    <source>
        <dbReference type="EMBL" id="RDX46847.1"/>
    </source>
</evidence>
<keyword evidence="1" id="KW-0853">WD repeat</keyword>
<feature type="repeat" description="WD" evidence="1">
    <location>
        <begin position="46"/>
        <end position="61"/>
    </location>
</feature>
<gene>
    <name evidence="2" type="ORF">OH76DRAFT_1406448</name>
</gene>
<keyword evidence="3" id="KW-1185">Reference proteome</keyword>
<dbReference type="EMBL" id="KZ857423">
    <property type="protein sequence ID" value="RDX46847.1"/>
    <property type="molecule type" value="Genomic_DNA"/>
</dbReference>
<dbReference type="InterPro" id="IPR001680">
    <property type="entry name" value="WD40_rpt"/>
</dbReference>
<dbReference type="PROSITE" id="PS50082">
    <property type="entry name" value="WD_REPEATS_2"/>
    <property type="match status" value="1"/>
</dbReference>
<sequence length="61" mass="6843">MSTDSWQVGAKVRFPPQCRGTGKGTPWTWDAVCLCGHMQPARKDIFASCSNDSTVRLWELK</sequence>
<evidence type="ECO:0000256" key="1">
    <source>
        <dbReference type="PROSITE-ProRule" id="PRU00221"/>
    </source>
</evidence>
<evidence type="ECO:0008006" key="4">
    <source>
        <dbReference type="Google" id="ProtNLM"/>
    </source>
</evidence>
<protein>
    <recommendedName>
        <fullName evidence="4">WD40 repeat-like protein</fullName>
    </recommendedName>
</protein>
<dbReference type="AlphaFoldDB" id="A0A371D2R6"/>